<gene>
    <name evidence="2" type="ORF">B296_00054818</name>
</gene>
<name>A0A426X5A9_ENSVE</name>
<dbReference type="Proteomes" id="UP000287651">
    <property type="component" value="Unassembled WGS sequence"/>
</dbReference>
<comment type="caution">
    <text evidence="2">The sequence shown here is derived from an EMBL/GenBank/DDBJ whole genome shotgun (WGS) entry which is preliminary data.</text>
</comment>
<evidence type="ECO:0000313" key="3">
    <source>
        <dbReference type="Proteomes" id="UP000287651"/>
    </source>
</evidence>
<protein>
    <submittedName>
        <fullName evidence="2">Uncharacterized protein</fullName>
    </submittedName>
</protein>
<evidence type="ECO:0000313" key="2">
    <source>
        <dbReference type="EMBL" id="RRT34663.1"/>
    </source>
</evidence>
<proteinExistence type="predicted"/>
<dbReference type="AlphaFoldDB" id="A0A426X5A9"/>
<reference evidence="2 3" key="1">
    <citation type="journal article" date="2014" name="Agronomy (Basel)">
        <title>A Draft Genome Sequence for Ensete ventricosum, the Drought-Tolerant Tree Against Hunger.</title>
        <authorList>
            <person name="Harrison J."/>
            <person name="Moore K.A."/>
            <person name="Paszkiewicz K."/>
            <person name="Jones T."/>
            <person name="Grant M."/>
            <person name="Ambacheew D."/>
            <person name="Muzemil S."/>
            <person name="Studholme D.J."/>
        </authorList>
    </citation>
    <scope>NUCLEOTIDE SEQUENCE [LARGE SCALE GENOMIC DNA]</scope>
</reference>
<evidence type="ECO:0000256" key="1">
    <source>
        <dbReference type="SAM" id="MobiDB-lite"/>
    </source>
</evidence>
<dbReference type="EMBL" id="AMZH03026328">
    <property type="protein sequence ID" value="RRT34663.1"/>
    <property type="molecule type" value="Genomic_DNA"/>
</dbReference>
<organism evidence="2 3">
    <name type="scientific">Ensete ventricosum</name>
    <name type="common">Abyssinian banana</name>
    <name type="synonym">Musa ensete</name>
    <dbReference type="NCBI Taxonomy" id="4639"/>
    <lineage>
        <taxon>Eukaryota</taxon>
        <taxon>Viridiplantae</taxon>
        <taxon>Streptophyta</taxon>
        <taxon>Embryophyta</taxon>
        <taxon>Tracheophyta</taxon>
        <taxon>Spermatophyta</taxon>
        <taxon>Magnoliopsida</taxon>
        <taxon>Liliopsida</taxon>
        <taxon>Zingiberales</taxon>
        <taxon>Musaceae</taxon>
        <taxon>Ensete</taxon>
    </lineage>
</organism>
<feature type="region of interest" description="Disordered" evidence="1">
    <location>
        <begin position="1"/>
        <end position="27"/>
    </location>
</feature>
<feature type="compositionally biased region" description="Basic and acidic residues" evidence="1">
    <location>
        <begin position="8"/>
        <end position="27"/>
    </location>
</feature>
<accession>A0A426X5A9</accession>
<sequence>MSMCCDGKQSKTDRMEQRAEEQQRQRGDGLQKHVVGYRCVCRAGDRCVCRARDRWCQCARALARLATGEAAGISLEIYSSERKDAKVVTTVSALAGRSVLMSLVPSVAEADVTTVDGLESTIKSARDRKRWKLAVV</sequence>